<dbReference type="RefSeq" id="WP_165331085.1">
    <property type="nucleotide sequence ID" value="NZ_JAAKZW010000016.1"/>
</dbReference>
<proteinExistence type="predicted"/>
<dbReference type="EMBL" id="JAAKZW010000016">
    <property type="protein sequence ID" value="NGO75573.1"/>
    <property type="molecule type" value="Genomic_DNA"/>
</dbReference>
<accession>A0A6G4XEB1</accession>
<reference evidence="2 3" key="1">
    <citation type="submission" date="2020-02" db="EMBL/GenBank/DDBJ databases">
        <title>Whole-genome analyses of novel actinobacteria.</title>
        <authorList>
            <person name="Sahin N."/>
            <person name="Tokatli A."/>
        </authorList>
    </citation>
    <scope>NUCLEOTIDE SEQUENCE [LARGE SCALE GENOMIC DNA]</scope>
    <source>
        <strain evidence="2 3">YC504</strain>
    </source>
</reference>
<protein>
    <submittedName>
        <fullName evidence="2">Uncharacterized protein</fullName>
    </submittedName>
</protein>
<feature type="region of interest" description="Disordered" evidence="1">
    <location>
        <begin position="1"/>
        <end position="29"/>
    </location>
</feature>
<comment type="caution">
    <text evidence="2">The sequence shown here is derived from an EMBL/GenBank/DDBJ whole genome shotgun (WGS) entry which is preliminary data.</text>
</comment>
<evidence type="ECO:0000313" key="3">
    <source>
        <dbReference type="Proteomes" id="UP000481109"/>
    </source>
</evidence>
<evidence type="ECO:0000256" key="1">
    <source>
        <dbReference type="SAM" id="MobiDB-lite"/>
    </source>
</evidence>
<keyword evidence="3" id="KW-1185">Reference proteome</keyword>
<sequence length="53" mass="5447">MSCSFDETLAVGHGSSTPVDEGRGAMNVRPAKVRGKTACGKPTALIANSYSYG</sequence>
<dbReference type="Proteomes" id="UP000481109">
    <property type="component" value="Unassembled WGS sequence"/>
</dbReference>
<evidence type="ECO:0000313" key="2">
    <source>
        <dbReference type="EMBL" id="NGO75573.1"/>
    </source>
</evidence>
<gene>
    <name evidence="2" type="ORF">G6045_07750</name>
</gene>
<name>A0A6G4XEB1_9ACTN</name>
<organism evidence="2 3">
    <name type="scientific">Streptomyces mesophilus</name>
    <dbReference type="NCBI Taxonomy" id="1775132"/>
    <lineage>
        <taxon>Bacteria</taxon>
        <taxon>Bacillati</taxon>
        <taxon>Actinomycetota</taxon>
        <taxon>Actinomycetes</taxon>
        <taxon>Kitasatosporales</taxon>
        <taxon>Streptomycetaceae</taxon>
        <taxon>Streptomyces</taxon>
    </lineage>
</organism>
<dbReference type="AlphaFoldDB" id="A0A6G4XEB1"/>